<evidence type="ECO:0000313" key="1">
    <source>
        <dbReference type="EMBL" id="ABT15328.1"/>
    </source>
</evidence>
<dbReference type="KEGG" id="vg:5469695"/>
<accession>A7J697</accession>
<dbReference type="RefSeq" id="YP_001425675.1">
    <property type="nucleotide sequence ID" value="NC_008603.1"/>
</dbReference>
<sequence length="86" mass="9423">MFPTTFPALNKVVWILPITLPRMMSMFAERMSPLPTIGVPPSVFTSTPEMRTTAPCLPNADVTGKFVPARGTQLAFADGGWYASKY</sequence>
<evidence type="ECO:0000313" key="2">
    <source>
        <dbReference type="Proteomes" id="UP000204095"/>
    </source>
</evidence>
<organism evidence="1 2">
    <name type="scientific">Paramecium bursaria Chlorella virus FR483</name>
    <name type="common">PBCV-FR483</name>
    <dbReference type="NCBI Taxonomy" id="399781"/>
    <lineage>
        <taxon>Viruses</taxon>
        <taxon>Varidnaviria</taxon>
        <taxon>Bamfordvirae</taxon>
        <taxon>Nucleocytoviricota</taxon>
        <taxon>Megaviricetes</taxon>
        <taxon>Algavirales</taxon>
        <taxon>Phycodnaviridae</taxon>
        <taxon>Chlorovirus</taxon>
        <taxon>Chlorovirus conductrix</taxon>
        <taxon>Paramecium bursaria Chlorella virus A1</taxon>
    </lineage>
</organism>
<dbReference type="Proteomes" id="UP000204095">
    <property type="component" value="Segment"/>
</dbReference>
<name>A7J697_PBCVF</name>
<dbReference type="GeneID" id="5469695"/>
<dbReference type="OrthoDB" id="41642at10239"/>
<organismHost>
    <name type="scientific">Paramecium bursaria</name>
    <dbReference type="NCBI Taxonomy" id="74790"/>
</organismHost>
<proteinExistence type="predicted"/>
<reference evidence="1 2" key="1">
    <citation type="journal article" date="2007" name="Virology">
        <title>Sequence and annotation of the 314-kb MT325 and the 321-kb FR483 viruses that infect Chlorella Pbi.</title>
        <authorList>
            <person name="Fitzgerald L.A."/>
            <person name="Graves M.V."/>
            <person name="Li X."/>
            <person name="Feldblyum T."/>
            <person name="Hartigan J."/>
            <person name="Van Etten J.L."/>
        </authorList>
    </citation>
    <scope>NUCLEOTIDE SEQUENCE [LARGE SCALE GENOMIC DNA]</scope>
    <source>
        <strain evidence="1 2">FR483</strain>
    </source>
</reference>
<dbReference type="EMBL" id="DQ890022">
    <property type="protein sequence ID" value="ABT15328.1"/>
    <property type="molecule type" value="Genomic_DNA"/>
</dbReference>
<protein>
    <submittedName>
        <fullName evidence="1">Uncharacterized protein n043L</fullName>
    </submittedName>
</protein>
<gene>
    <name evidence="1" type="primary">n043L</name>
    <name evidence="1" type="ORF">FR483_n043L</name>
</gene>